<dbReference type="AlphaFoldDB" id="A0AAD4HKW5"/>
<dbReference type="RefSeq" id="XP_041225949.1">
    <property type="nucleotide sequence ID" value="XM_041376990.1"/>
</dbReference>
<proteinExistence type="predicted"/>
<protein>
    <submittedName>
        <fullName evidence="2">Uncharacterized protein</fullName>
    </submittedName>
</protein>
<evidence type="ECO:0000313" key="3">
    <source>
        <dbReference type="Proteomes" id="UP001195769"/>
    </source>
</evidence>
<reference evidence="2" key="1">
    <citation type="journal article" date="2020" name="New Phytol.">
        <title>Comparative genomics reveals dynamic genome evolution in host specialist ectomycorrhizal fungi.</title>
        <authorList>
            <person name="Lofgren L.A."/>
            <person name="Nguyen N.H."/>
            <person name="Vilgalys R."/>
            <person name="Ruytinx J."/>
            <person name="Liao H.L."/>
            <person name="Branco S."/>
            <person name="Kuo A."/>
            <person name="LaButti K."/>
            <person name="Lipzen A."/>
            <person name="Andreopoulos W."/>
            <person name="Pangilinan J."/>
            <person name="Riley R."/>
            <person name="Hundley H."/>
            <person name="Na H."/>
            <person name="Barry K."/>
            <person name="Grigoriev I.V."/>
            <person name="Stajich J.E."/>
            <person name="Kennedy P.G."/>
        </authorList>
    </citation>
    <scope>NUCLEOTIDE SEQUENCE</scope>
    <source>
        <strain evidence="2">FC203</strain>
    </source>
</reference>
<evidence type="ECO:0000256" key="1">
    <source>
        <dbReference type="SAM" id="MobiDB-lite"/>
    </source>
</evidence>
<feature type="compositionally biased region" description="Acidic residues" evidence="1">
    <location>
        <begin position="1"/>
        <end position="12"/>
    </location>
</feature>
<dbReference type="Proteomes" id="UP001195769">
    <property type="component" value="Unassembled WGS sequence"/>
</dbReference>
<feature type="region of interest" description="Disordered" evidence="1">
    <location>
        <begin position="52"/>
        <end position="87"/>
    </location>
</feature>
<name>A0AAD4HKW5_9AGAM</name>
<feature type="region of interest" description="Disordered" evidence="1">
    <location>
        <begin position="1"/>
        <end position="36"/>
    </location>
</feature>
<gene>
    <name evidence="2" type="ORF">F5891DRAFT_980330</name>
</gene>
<comment type="caution">
    <text evidence="2">The sequence shown here is derived from an EMBL/GenBank/DDBJ whole genome shotgun (WGS) entry which is preliminary data.</text>
</comment>
<feature type="compositionally biased region" description="Acidic residues" evidence="1">
    <location>
        <begin position="52"/>
        <end position="81"/>
    </location>
</feature>
<keyword evidence="3" id="KW-1185">Reference proteome</keyword>
<accession>A0AAD4HKW5</accession>
<evidence type="ECO:0000313" key="2">
    <source>
        <dbReference type="EMBL" id="KAG1900373.1"/>
    </source>
</evidence>
<sequence length="271" mass="30275">MFEDDLDIDQEFETSQPAAKYDCPPSRASPTLGDNEYFDRKADADIIMGMDEDPVDRDFYVDEDVPSDDESLDNQSEDIEGGDEHVWDPEVDPEYLSNDAVLEDGLAQEDQSELEDILPHALSEHLSLLNGYLTVLRGNTYPYSYNNELNKDICTLIRSTAVRQYKYNSTYAEFETTFALDVIQVVTHHSQLDDRVSVLTLIRATAMLTLQVVAHRSQDDEVSVSTLIRATAMLTLQVVAHRSQEEAHMGAGKGAGASEVSDTLGFTRIDP</sequence>
<organism evidence="2 3">
    <name type="scientific">Suillus fuscotomentosus</name>
    <dbReference type="NCBI Taxonomy" id="1912939"/>
    <lineage>
        <taxon>Eukaryota</taxon>
        <taxon>Fungi</taxon>
        <taxon>Dikarya</taxon>
        <taxon>Basidiomycota</taxon>
        <taxon>Agaricomycotina</taxon>
        <taxon>Agaricomycetes</taxon>
        <taxon>Agaricomycetidae</taxon>
        <taxon>Boletales</taxon>
        <taxon>Suillineae</taxon>
        <taxon>Suillaceae</taxon>
        <taxon>Suillus</taxon>
    </lineage>
</organism>
<dbReference type="GeneID" id="64671288"/>
<dbReference type="EMBL" id="JABBWK010000027">
    <property type="protein sequence ID" value="KAG1900373.1"/>
    <property type="molecule type" value="Genomic_DNA"/>
</dbReference>